<sequence length="232" mass="26288">MISRLFWLKRAVTTVGVGLVSVLSASVYTVREGERAVIFDRFQGRINEKTVGEGKHFLLPWVQQAFIVDITTRPQELTFQCRTKHFQPVTVTVRTLSRPDITQLSSMVSSLGNNHADEVIKSILLEVLNYVISKSTAENFSIDLPVISSSIREILSKRAKQFGVVLEDFCITSFKFSREFSDSVERKQVAFQDYETAKIWTLIAEQQVKIGLIWADAEAKRSNHQNGGRGQF</sequence>
<keyword evidence="4" id="KW-0496">Mitochondrion</keyword>
<dbReference type="Gene3D" id="3.30.479.30">
    <property type="entry name" value="Band 7 domain"/>
    <property type="match status" value="1"/>
</dbReference>
<dbReference type="PANTHER" id="PTHR23222:SF0">
    <property type="entry name" value="PROHIBITIN 1"/>
    <property type="match status" value="1"/>
</dbReference>
<protein>
    <recommendedName>
        <fullName evidence="4">Prohibitin</fullName>
    </recommendedName>
</protein>
<dbReference type="SUPFAM" id="SSF117892">
    <property type="entry name" value="Band 7/SPFH domain"/>
    <property type="match status" value="1"/>
</dbReference>
<evidence type="ECO:0000256" key="2">
    <source>
        <dbReference type="ARBA" id="ARBA00009658"/>
    </source>
</evidence>
<name>A0A6J1FES4_CUCMO</name>
<dbReference type="Pfam" id="PF01145">
    <property type="entry name" value="Band_7"/>
    <property type="match status" value="1"/>
</dbReference>
<evidence type="ECO:0000259" key="5">
    <source>
        <dbReference type="SMART" id="SM00244"/>
    </source>
</evidence>
<dbReference type="InterPro" id="IPR000163">
    <property type="entry name" value="Prohibitin"/>
</dbReference>
<dbReference type="KEGG" id="cmos:111444829"/>
<dbReference type="GeneID" id="111444829"/>
<comment type="subcellular location">
    <subcellularLocation>
        <location evidence="1">Mitochondrion inner membrane</location>
        <topology evidence="1">Single-pass type II membrane protein</topology>
    </subcellularLocation>
</comment>
<feature type="domain" description="Band 7" evidence="5">
    <location>
        <begin position="25"/>
        <end position="188"/>
    </location>
</feature>
<dbReference type="RefSeq" id="XP_022938674.1">
    <property type="nucleotide sequence ID" value="XM_023082906.1"/>
</dbReference>
<dbReference type="PANTHER" id="PTHR23222">
    <property type="entry name" value="PROHIBITIN"/>
    <property type="match status" value="1"/>
</dbReference>
<dbReference type="GO" id="GO:0005743">
    <property type="term" value="C:mitochondrial inner membrane"/>
    <property type="evidence" value="ECO:0007669"/>
    <property type="project" value="UniProtKB-SubCell"/>
</dbReference>
<evidence type="ECO:0000256" key="4">
    <source>
        <dbReference type="RuleBase" id="RU366048"/>
    </source>
</evidence>
<dbReference type="AlphaFoldDB" id="A0A6J1FES4"/>
<keyword evidence="6" id="KW-1185">Reference proteome</keyword>
<evidence type="ECO:0000256" key="3">
    <source>
        <dbReference type="ARBA" id="ARBA00011786"/>
    </source>
</evidence>
<evidence type="ECO:0000313" key="7">
    <source>
        <dbReference type="RefSeq" id="XP_022938674.1"/>
    </source>
</evidence>
<comment type="subunit">
    <text evidence="3">Component of a prohibitin multimeric complex in mitochondrial membranes.</text>
</comment>
<organism evidence="6 7">
    <name type="scientific">Cucurbita moschata</name>
    <name type="common">Winter crookneck squash</name>
    <name type="synonym">Cucurbita pepo var. moschata</name>
    <dbReference type="NCBI Taxonomy" id="3662"/>
    <lineage>
        <taxon>Eukaryota</taxon>
        <taxon>Viridiplantae</taxon>
        <taxon>Streptophyta</taxon>
        <taxon>Embryophyta</taxon>
        <taxon>Tracheophyta</taxon>
        <taxon>Spermatophyta</taxon>
        <taxon>Magnoliopsida</taxon>
        <taxon>eudicotyledons</taxon>
        <taxon>Gunneridae</taxon>
        <taxon>Pentapetalae</taxon>
        <taxon>rosids</taxon>
        <taxon>fabids</taxon>
        <taxon>Cucurbitales</taxon>
        <taxon>Cucurbitaceae</taxon>
        <taxon>Cucurbiteae</taxon>
        <taxon>Cucurbita</taxon>
    </lineage>
</organism>
<gene>
    <name evidence="7" type="primary">LOC111444829</name>
</gene>
<dbReference type="Proteomes" id="UP000504609">
    <property type="component" value="Unplaced"/>
</dbReference>
<dbReference type="InterPro" id="IPR036013">
    <property type="entry name" value="Band_7/SPFH_dom_sf"/>
</dbReference>
<keyword evidence="4" id="KW-0472">Membrane</keyword>
<evidence type="ECO:0000256" key="1">
    <source>
        <dbReference type="ARBA" id="ARBA00004140"/>
    </source>
</evidence>
<proteinExistence type="inferred from homology"/>
<dbReference type="CDD" id="cd03401">
    <property type="entry name" value="SPFH_prohibitin"/>
    <property type="match status" value="1"/>
</dbReference>
<keyword evidence="4" id="KW-0999">Mitochondrion inner membrane</keyword>
<dbReference type="PRINTS" id="PR00679">
    <property type="entry name" value="PROHIBITIN"/>
</dbReference>
<evidence type="ECO:0000313" key="6">
    <source>
        <dbReference type="Proteomes" id="UP000504609"/>
    </source>
</evidence>
<dbReference type="InterPro" id="IPR001107">
    <property type="entry name" value="Band_7"/>
</dbReference>
<comment type="similarity">
    <text evidence="2 4">Belongs to the prohibitin family.</text>
</comment>
<accession>A0A6J1FES4</accession>
<dbReference type="GO" id="GO:0007005">
    <property type="term" value="P:mitochondrion organization"/>
    <property type="evidence" value="ECO:0007669"/>
    <property type="project" value="TreeGrafter"/>
</dbReference>
<dbReference type="SMART" id="SM00244">
    <property type="entry name" value="PHB"/>
    <property type="match status" value="1"/>
</dbReference>
<reference evidence="7" key="1">
    <citation type="submission" date="2025-08" db="UniProtKB">
        <authorList>
            <consortium name="RefSeq"/>
        </authorList>
    </citation>
    <scope>IDENTIFICATION</scope>
    <source>
        <tissue evidence="7">Young leaves</tissue>
    </source>
</reference>